<keyword evidence="2" id="KW-1185">Reference proteome</keyword>
<comment type="caution">
    <text evidence="1">The sequence shown here is derived from an EMBL/GenBank/DDBJ whole genome shotgun (WGS) entry which is preliminary data.</text>
</comment>
<organism evidence="1 2">
    <name type="scientific">Trifolium medium</name>
    <dbReference type="NCBI Taxonomy" id="97028"/>
    <lineage>
        <taxon>Eukaryota</taxon>
        <taxon>Viridiplantae</taxon>
        <taxon>Streptophyta</taxon>
        <taxon>Embryophyta</taxon>
        <taxon>Tracheophyta</taxon>
        <taxon>Spermatophyta</taxon>
        <taxon>Magnoliopsida</taxon>
        <taxon>eudicotyledons</taxon>
        <taxon>Gunneridae</taxon>
        <taxon>Pentapetalae</taxon>
        <taxon>rosids</taxon>
        <taxon>fabids</taxon>
        <taxon>Fabales</taxon>
        <taxon>Fabaceae</taxon>
        <taxon>Papilionoideae</taxon>
        <taxon>50 kb inversion clade</taxon>
        <taxon>NPAAA clade</taxon>
        <taxon>Hologalegina</taxon>
        <taxon>IRL clade</taxon>
        <taxon>Trifolieae</taxon>
        <taxon>Trifolium</taxon>
    </lineage>
</organism>
<evidence type="ECO:0000313" key="1">
    <source>
        <dbReference type="EMBL" id="MCI90927.1"/>
    </source>
</evidence>
<proteinExistence type="predicted"/>
<evidence type="ECO:0000313" key="2">
    <source>
        <dbReference type="Proteomes" id="UP000265520"/>
    </source>
</evidence>
<reference evidence="1 2" key="1">
    <citation type="journal article" date="2018" name="Front. Plant Sci.">
        <title>Red Clover (Trifolium pratense) and Zigzag Clover (T. medium) - A Picture of Genomic Similarities and Differences.</title>
        <authorList>
            <person name="Dluhosova J."/>
            <person name="Istvanek J."/>
            <person name="Nedelnik J."/>
            <person name="Repkova J."/>
        </authorList>
    </citation>
    <scope>NUCLEOTIDE SEQUENCE [LARGE SCALE GENOMIC DNA]</scope>
    <source>
        <strain evidence="2">cv. 10/8</strain>
        <tissue evidence="1">Leaf</tissue>
    </source>
</reference>
<sequence length="35" mass="3897">FCIAIAVAITLSIAFVHCVCQNFTWHQSRHPVLLG</sequence>
<protein>
    <submittedName>
        <fullName evidence="1">Uncharacterized protein</fullName>
    </submittedName>
</protein>
<accession>A0A392VSN9</accession>
<name>A0A392VSN9_9FABA</name>
<dbReference type="AlphaFoldDB" id="A0A392VSN9"/>
<feature type="non-terminal residue" evidence="1">
    <location>
        <position position="1"/>
    </location>
</feature>
<dbReference type="EMBL" id="LXQA011258297">
    <property type="protein sequence ID" value="MCI90927.1"/>
    <property type="molecule type" value="Genomic_DNA"/>
</dbReference>
<dbReference type="Proteomes" id="UP000265520">
    <property type="component" value="Unassembled WGS sequence"/>
</dbReference>